<protein>
    <submittedName>
        <fullName evidence="1">Uncharacterized protein</fullName>
    </submittedName>
</protein>
<sequence>MTSPAALRYFCGLVTTYAVPSVPCGGMASTSYSTPFSETVTQGLMELTAPQGHGGIVFPMDVFLIVSYAVSLQNNAAHAKDDITICQFLLHYSGIDPTPQINDWEAIDMDTVPHDRSTMRFPVIERTTGCVALTPGSVWPTPVPPISRKPNTGHGSFSTLMARVSGIRQSSNSFTSWMAWKF</sequence>
<evidence type="ECO:0000313" key="1">
    <source>
        <dbReference type="EMBL" id="KAG1779551.1"/>
    </source>
</evidence>
<name>A0A9P7D5R0_9AGAM</name>
<comment type="caution">
    <text evidence="1">The sequence shown here is derived from an EMBL/GenBank/DDBJ whole genome shotgun (WGS) entry which is preliminary data.</text>
</comment>
<dbReference type="Proteomes" id="UP000714275">
    <property type="component" value="Unassembled WGS sequence"/>
</dbReference>
<gene>
    <name evidence="1" type="ORF">EV702DRAFT_1194931</name>
</gene>
<dbReference type="OrthoDB" id="10569397at2759"/>
<organism evidence="1 2">
    <name type="scientific">Suillus placidus</name>
    <dbReference type="NCBI Taxonomy" id="48579"/>
    <lineage>
        <taxon>Eukaryota</taxon>
        <taxon>Fungi</taxon>
        <taxon>Dikarya</taxon>
        <taxon>Basidiomycota</taxon>
        <taxon>Agaricomycotina</taxon>
        <taxon>Agaricomycetes</taxon>
        <taxon>Agaricomycetidae</taxon>
        <taxon>Boletales</taxon>
        <taxon>Suillineae</taxon>
        <taxon>Suillaceae</taxon>
        <taxon>Suillus</taxon>
    </lineage>
</organism>
<reference evidence="1" key="1">
    <citation type="journal article" date="2020" name="New Phytol.">
        <title>Comparative genomics reveals dynamic genome evolution in host specialist ectomycorrhizal fungi.</title>
        <authorList>
            <person name="Lofgren L.A."/>
            <person name="Nguyen N.H."/>
            <person name="Vilgalys R."/>
            <person name="Ruytinx J."/>
            <person name="Liao H.L."/>
            <person name="Branco S."/>
            <person name="Kuo A."/>
            <person name="LaButti K."/>
            <person name="Lipzen A."/>
            <person name="Andreopoulos W."/>
            <person name="Pangilinan J."/>
            <person name="Riley R."/>
            <person name="Hundley H."/>
            <person name="Na H."/>
            <person name="Barry K."/>
            <person name="Grigoriev I.V."/>
            <person name="Stajich J.E."/>
            <person name="Kennedy P.G."/>
        </authorList>
    </citation>
    <scope>NUCLEOTIDE SEQUENCE</scope>
    <source>
        <strain evidence="1">DOB743</strain>
    </source>
</reference>
<accession>A0A9P7D5R0</accession>
<keyword evidence="2" id="KW-1185">Reference proteome</keyword>
<proteinExistence type="predicted"/>
<dbReference type="AlphaFoldDB" id="A0A9P7D5R0"/>
<evidence type="ECO:0000313" key="2">
    <source>
        <dbReference type="Proteomes" id="UP000714275"/>
    </source>
</evidence>
<dbReference type="EMBL" id="JABBWD010000011">
    <property type="protein sequence ID" value="KAG1779551.1"/>
    <property type="molecule type" value="Genomic_DNA"/>
</dbReference>